<reference evidence="1" key="1">
    <citation type="submission" date="2022-02" db="EMBL/GenBank/DDBJ databases">
        <title>Aestuariibaculum sp., a marine bacterium isolated from sediment in Guangxi.</title>
        <authorList>
            <person name="Ying J."/>
        </authorList>
    </citation>
    <scope>NUCLEOTIDE SEQUENCE</scope>
    <source>
        <strain evidence="1">L182</strain>
    </source>
</reference>
<organism evidence="1 2">
    <name type="scientific">Aestuariibaculum lutulentum</name>
    <dbReference type="NCBI Taxonomy" id="2920935"/>
    <lineage>
        <taxon>Bacteria</taxon>
        <taxon>Pseudomonadati</taxon>
        <taxon>Bacteroidota</taxon>
        <taxon>Flavobacteriia</taxon>
        <taxon>Flavobacteriales</taxon>
        <taxon>Flavobacteriaceae</taxon>
    </lineage>
</organism>
<sequence>MTVDFIELSLGSHMISHGYDAENNEVLEHVVVESFSKKVVAISRIKSVSEKYILTDYTNGRWIYWEYEEDYDYVKKLLVSLR</sequence>
<comment type="caution">
    <text evidence="1">The sequence shown here is derived from an EMBL/GenBank/DDBJ whole genome shotgun (WGS) entry which is preliminary data.</text>
</comment>
<dbReference type="Proteomes" id="UP001156141">
    <property type="component" value="Unassembled WGS sequence"/>
</dbReference>
<dbReference type="RefSeq" id="WP_240573633.1">
    <property type="nucleotide sequence ID" value="NZ_CP136709.1"/>
</dbReference>
<proteinExistence type="predicted"/>
<evidence type="ECO:0000313" key="1">
    <source>
        <dbReference type="EMBL" id="MCH4553184.1"/>
    </source>
</evidence>
<evidence type="ECO:0000313" key="2">
    <source>
        <dbReference type="Proteomes" id="UP001156141"/>
    </source>
</evidence>
<name>A0ABS9RJQ3_9FLAO</name>
<accession>A0ABS9RJQ3</accession>
<dbReference type="EMBL" id="JAKVQD010000004">
    <property type="protein sequence ID" value="MCH4553184.1"/>
    <property type="molecule type" value="Genomic_DNA"/>
</dbReference>
<keyword evidence="2" id="KW-1185">Reference proteome</keyword>
<gene>
    <name evidence="1" type="ORF">MKW35_11165</name>
</gene>
<protein>
    <submittedName>
        <fullName evidence="1">Uncharacterized protein</fullName>
    </submittedName>
</protein>